<name>A0ABR2YU35_9CHLO</name>
<reference evidence="12 13" key="1">
    <citation type="journal article" date="2024" name="Nat. Commun.">
        <title>Phylogenomics reveals the evolutionary origins of lichenization in chlorophyte algae.</title>
        <authorList>
            <person name="Puginier C."/>
            <person name="Libourel C."/>
            <person name="Otte J."/>
            <person name="Skaloud P."/>
            <person name="Haon M."/>
            <person name="Grisel S."/>
            <person name="Petersen M."/>
            <person name="Berrin J.G."/>
            <person name="Delaux P.M."/>
            <person name="Dal Grande F."/>
            <person name="Keller J."/>
        </authorList>
    </citation>
    <scope>NUCLEOTIDE SEQUENCE [LARGE SCALE GENOMIC DNA]</scope>
    <source>
        <strain evidence="12 13">SAG 216-7</strain>
    </source>
</reference>
<protein>
    <recommendedName>
        <fullName evidence="1">RNA helicase</fullName>
        <ecNumber evidence="1">3.6.4.13</ecNumber>
    </recommendedName>
</protein>
<dbReference type="PANTHER" id="PTHR47958">
    <property type="entry name" value="ATP-DEPENDENT RNA HELICASE DBP3"/>
    <property type="match status" value="1"/>
</dbReference>
<dbReference type="InterPro" id="IPR000629">
    <property type="entry name" value="RNA-helicase_DEAD-box_CS"/>
</dbReference>
<dbReference type="PROSITE" id="PS51192">
    <property type="entry name" value="HELICASE_ATP_BIND_1"/>
    <property type="match status" value="1"/>
</dbReference>
<evidence type="ECO:0000259" key="11">
    <source>
        <dbReference type="PROSITE" id="PS51195"/>
    </source>
</evidence>
<evidence type="ECO:0000256" key="7">
    <source>
        <dbReference type="RuleBase" id="RU000492"/>
    </source>
</evidence>
<dbReference type="EMBL" id="JALJOT010000005">
    <property type="protein sequence ID" value="KAK9915167.1"/>
    <property type="molecule type" value="Genomic_DNA"/>
</dbReference>
<dbReference type="PROSITE" id="PS00039">
    <property type="entry name" value="DEAD_ATP_HELICASE"/>
    <property type="match status" value="1"/>
</dbReference>
<feature type="compositionally biased region" description="Gly residues" evidence="8">
    <location>
        <begin position="630"/>
        <end position="639"/>
    </location>
</feature>
<keyword evidence="5 7" id="KW-0067">ATP-binding</keyword>
<evidence type="ECO:0000313" key="12">
    <source>
        <dbReference type="EMBL" id="KAK9915167.1"/>
    </source>
</evidence>
<dbReference type="Proteomes" id="UP001491310">
    <property type="component" value="Unassembled WGS sequence"/>
</dbReference>
<dbReference type="PROSITE" id="PS51195">
    <property type="entry name" value="Q_MOTIF"/>
    <property type="match status" value="1"/>
</dbReference>
<evidence type="ECO:0000256" key="3">
    <source>
        <dbReference type="ARBA" id="ARBA00022801"/>
    </source>
</evidence>
<gene>
    <name evidence="12" type="ORF">WJX75_005510</name>
</gene>
<dbReference type="InterPro" id="IPR011545">
    <property type="entry name" value="DEAD/DEAH_box_helicase_dom"/>
</dbReference>
<dbReference type="CDD" id="cd18787">
    <property type="entry name" value="SF2_C_DEAD"/>
    <property type="match status" value="1"/>
</dbReference>
<dbReference type="Pfam" id="PF00270">
    <property type="entry name" value="DEAD"/>
    <property type="match status" value="1"/>
</dbReference>
<keyword evidence="2 7" id="KW-0547">Nucleotide-binding</keyword>
<dbReference type="InterPro" id="IPR014001">
    <property type="entry name" value="Helicase_ATP-bd"/>
</dbReference>
<comment type="similarity">
    <text evidence="7">Belongs to the DEAD box helicase family.</text>
</comment>
<feature type="domain" description="Helicase C-terminal" evidence="10">
    <location>
        <begin position="441"/>
        <end position="603"/>
    </location>
</feature>
<feature type="region of interest" description="Disordered" evidence="8">
    <location>
        <begin position="57"/>
        <end position="76"/>
    </location>
</feature>
<feature type="region of interest" description="Disordered" evidence="8">
    <location>
        <begin position="151"/>
        <end position="170"/>
    </location>
</feature>
<evidence type="ECO:0000256" key="5">
    <source>
        <dbReference type="ARBA" id="ARBA00022840"/>
    </source>
</evidence>
<keyword evidence="13" id="KW-1185">Reference proteome</keyword>
<feature type="short sequence motif" description="Q motif" evidence="6">
    <location>
        <begin position="224"/>
        <end position="252"/>
    </location>
</feature>
<dbReference type="Pfam" id="PF00271">
    <property type="entry name" value="Helicase_C"/>
    <property type="match status" value="1"/>
</dbReference>
<feature type="domain" description="Helicase ATP-binding" evidence="9">
    <location>
        <begin position="255"/>
        <end position="430"/>
    </location>
</feature>
<evidence type="ECO:0000256" key="6">
    <source>
        <dbReference type="PROSITE-ProRule" id="PRU00552"/>
    </source>
</evidence>
<evidence type="ECO:0000259" key="9">
    <source>
        <dbReference type="PROSITE" id="PS51192"/>
    </source>
</evidence>
<feature type="region of interest" description="Disordered" evidence="8">
    <location>
        <begin position="609"/>
        <end position="639"/>
    </location>
</feature>
<accession>A0ABR2YU35</accession>
<dbReference type="SMART" id="SM00487">
    <property type="entry name" value="DEXDc"/>
    <property type="match status" value="1"/>
</dbReference>
<comment type="caution">
    <text evidence="12">The sequence shown here is derived from an EMBL/GenBank/DDBJ whole genome shotgun (WGS) entry which is preliminary data.</text>
</comment>
<feature type="region of interest" description="Disordered" evidence="8">
    <location>
        <begin position="85"/>
        <end position="105"/>
    </location>
</feature>
<dbReference type="InterPro" id="IPR027417">
    <property type="entry name" value="P-loop_NTPase"/>
</dbReference>
<evidence type="ECO:0000256" key="1">
    <source>
        <dbReference type="ARBA" id="ARBA00012552"/>
    </source>
</evidence>
<feature type="compositionally biased region" description="Basic and acidic residues" evidence="8">
    <location>
        <begin position="85"/>
        <end position="94"/>
    </location>
</feature>
<evidence type="ECO:0000259" key="10">
    <source>
        <dbReference type="PROSITE" id="PS51194"/>
    </source>
</evidence>
<dbReference type="InterPro" id="IPR014014">
    <property type="entry name" value="RNA_helicase_DEAD_Q_motif"/>
</dbReference>
<evidence type="ECO:0000256" key="4">
    <source>
        <dbReference type="ARBA" id="ARBA00022806"/>
    </source>
</evidence>
<dbReference type="Gene3D" id="3.40.50.300">
    <property type="entry name" value="P-loop containing nucleotide triphosphate hydrolases"/>
    <property type="match status" value="2"/>
</dbReference>
<dbReference type="EC" id="3.6.4.13" evidence="1"/>
<evidence type="ECO:0000256" key="8">
    <source>
        <dbReference type="SAM" id="MobiDB-lite"/>
    </source>
</evidence>
<keyword evidence="4 7" id="KW-0347">Helicase</keyword>
<dbReference type="SMART" id="SM00490">
    <property type="entry name" value="HELICc"/>
    <property type="match status" value="1"/>
</dbReference>
<evidence type="ECO:0000313" key="13">
    <source>
        <dbReference type="Proteomes" id="UP001491310"/>
    </source>
</evidence>
<feature type="domain" description="DEAD-box RNA helicase Q" evidence="11">
    <location>
        <begin position="224"/>
        <end position="252"/>
    </location>
</feature>
<dbReference type="SUPFAM" id="SSF52540">
    <property type="entry name" value="P-loop containing nucleoside triphosphate hydrolases"/>
    <property type="match status" value="2"/>
</dbReference>
<sequence>MLTDADYFALGQVRRQTDFTTWTEGQIKMFLEQRGEDFVESTTFSELVLKAQECEYTTGPAQKPDEQAANEDEDDPLDLYMMGIDKEVKDDKPSGRKPKPGIELDEEDNVADFLQARKQTAAMAAAADAMVGASGYGSDEEVYATARAMDDADDGDLDSSAPIDRKKIEPLPPLDHASIEYDDFAKNFFDEHPAMTSMTHAEVTALRARLGIRVSGFDAPKPVETFEQCAFDGVLMGVIKKAGYEKPTPIQAQALPAALAGRDILGIAKTGSGKTAAFVLPMLVHIMDQPELEKGEGPIGIIVAPTRELAEQIHKETRRFSKPYNLRVCAAFGGISKHDQFKDLKAGAEVAVCTPGRMIDLIKMKACGCKRVTYLVFDEADRMFDMGFEPQVRSIIGQVRPDRQTLLFSATLPNKIDRLVQDALTSPVRVTVGEIGAANDDIRQIAEVLDDSAKWTWLQANVQGFIDQGDVLVFVSTKVRAEEVSGQLQAARLKAAAIHGDMDQHSRMQVLHDFKAGKHHVLVATDVAARGLDIKSIKTVVNMDAAKDIDTHVHRVGRTGRAGDKDGVAYTIVTPREARFAGELVNSLAAANQQVPKALMDVAAKDGRFRKAGNRSGGRGRGGRGRGRSQVGGAGLGFGPGSGITAGGVWGGGGFKSMHTQQFKSSFVTSGITGGDIGQKPTIVAPRIASTQPVALPPPPVVPAAPAQNAANNASVQAWPIHECLDAAVLIR</sequence>
<dbReference type="PROSITE" id="PS51194">
    <property type="entry name" value="HELICASE_CTER"/>
    <property type="match status" value="1"/>
</dbReference>
<dbReference type="InterPro" id="IPR001650">
    <property type="entry name" value="Helicase_C-like"/>
</dbReference>
<evidence type="ECO:0000256" key="2">
    <source>
        <dbReference type="ARBA" id="ARBA00022741"/>
    </source>
</evidence>
<keyword evidence="3 7" id="KW-0378">Hydrolase</keyword>
<organism evidence="12 13">
    <name type="scientific">Coccomyxa subellipsoidea</name>
    <dbReference type="NCBI Taxonomy" id="248742"/>
    <lineage>
        <taxon>Eukaryota</taxon>
        <taxon>Viridiplantae</taxon>
        <taxon>Chlorophyta</taxon>
        <taxon>core chlorophytes</taxon>
        <taxon>Trebouxiophyceae</taxon>
        <taxon>Trebouxiophyceae incertae sedis</taxon>
        <taxon>Coccomyxaceae</taxon>
        <taxon>Coccomyxa</taxon>
    </lineage>
</organism>
<proteinExistence type="inferred from homology"/>